<dbReference type="InterPro" id="IPR050967">
    <property type="entry name" value="Thiamine_Salvage_TenA"/>
</dbReference>
<evidence type="ECO:0000256" key="1">
    <source>
        <dbReference type="ARBA" id="ARBA00001881"/>
    </source>
</evidence>
<dbReference type="RefSeq" id="WP_367974137.1">
    <property type="nucleotide sequence ID" value="NZ_JBFPEQ010000001.1"/>
</dbReference>
<dbReference type="Gene3D" id="1.20.910.10">
    <property type="entry name" value="Heme oxygenase-like"/>
    <property type="match status" value="1"/>
</dbReference>
<dbReference type="Pfam" id="PF03070">
    <property type="entry name" value="TENA_THI-4"/>
    <property type="match status" value="1"/>
</dbReference>
<evidence type="ECO:0000256" key="5">
    <source>
        <dbReference type="ARBA" id="ARBA00012684"/>
    </source>
</evidence>
<comment type="catalytic activity">
    <reaction evidence="8">
        <text>thiamine + H2O = 5-(2-hydroxyethyl)-4-methylthiazole + 4-amino-5-hydroxymethyl-2-methylpyrimidine + H(+)</text>
        <dbReference type="Rhea" id="RHEA:17509"/>
        <dbReference type="ChEBI" id="CHEBI:15377"/>
        <dbReference type="ChEBI" id="CHEBI:15378"/>
        <dbReference type="ChEBI" id="CHEBI:16892"/>
        <dbReference type="ChEBI" id="CHEBI:17957"/>
        <dbReference type="ChEBI" id="CHEBI:18385"/>
        <dbReference type="EC" id="3.5.99.2"/>
    </reaction>
</comment>
<accession>A0ABV3S325</accession>
<keyword evidence="7" id="KW-0784">Thiamine biosynthesis</keyword>
<evidence type="ECO:0000313" key="11">
    <source>
        <dbReference type="Proteomes" id="UP001556617"/>
    </source>
</evidence>
<gene>
    <name evidence="10" type="ORF">AB3K24_05210</name>
</gene>
<dbReference type="PANTHER" id="PTHR43198">
    <property type="entry name" value="BIFUNCTIONAL TH2 PROTEIN"/>
    <property type="match status" value="1"/>
</dbReference>
<dbReference type="Proteomes" id="UP001556617">
    <property type="component" value="Unassembled WGS sequence"/>
</dbReference>
<comment type="subunit">
    <text evidence="4">Homotetramer.</text>
</comment>
<evidence type="ECO:0000256" key="3">
    <source>
        <dbReference type="ARBA" id="ARBA00010264"/>
    </source>
</evidence>
<evidence type="ECO:0000256" key="2">
    <source>
        <dbReference type="ARBA" id="ARBA00004948"/>
    </source>
</evidence>
<proteinExistence type="inferred from homology"/>
<evidence type="ECO:0000259" key="9">
    <source>
        <dbReference type="Pfam" id="PF03070"/>
    </source>
</evidence>
<dbReference type="EMBL" id="JBFPER010000001">
    <property type="protein sequence ID" value="MEX0380746.1"/>
    <property type="molecule type" value="Genomic_DNA"/>
</dbReference>
<comment type="catalytic activity">
    <reaction evidence="1">
        <text>4-amino-5-aminomethyl-2-methylpyrimidine + H2O = 4-amino-5-hydroxymethyl-2-methylpyrimidine + NH4(+)</text>
        <dbReference type="Rhea" id="RHEA:31799"/>
        <dbReference type="ChEBI" id="CHEBI:15377"/>
        <dbReference type="ChEBI" id="CHEBI:16892"/>
        <dbReference type="ChEBI" id="CHEBI:28938"/>
        <dbReference type="ChEBI" id="CHEBI:63416"/>
        <dbReference type="EC" id="3.5.99.2"/>
    </reaction>
</comment>
<dbReference type="InterPro" id="IPR004305">
    <property type="entry name" value="Thiaminase-2/PQQC"/>
</dbReference>
<evidence type="ECO:0000256" key="8">
    <source>
        <dbReference type="ARBA" id="ARBA00048337"/>
    </source>
</evidence>
<sequence length="232" mass="27556">MKFSELAHEETKELWQSSKNHPFIKGIENGTLPLSAFKAYLLQDNFYVQNYLAIYDKILSTTDDNKIIQELQSGILAINDYDVTQQKNIYKQLNITEKNIHETHMLPTTYHYICHMHHAFNEYNEIHALSALLPCPWLYLEIFEEMLARKNYLQGSEQIYIDFIESYADSNFQKYVHKMIALLDDLVANRFNEIQSDILLQQFVYSSAEELRFWQMTLLPEQWEKYSIAQSF</sequence>
<protein>
    <recommendedName>
        <fullName evidence="6">Aminopyrimidine aminohydrolase</fullName>
        <ecNumber evidence="5">3.5.99.2</ecNumber>
    </recommendedName>
</protein>
<comment type="caution">
    <text evidence="10">The sequence shown here is derived from an EMBL/GenBank/DDBJ whole genome shotgun (WGS) entry which is preliminary data.</text>
</comment>
<dbReference type="PANTHER" id="PTHR43198:SF2">
    <property type="entry name" value="SI:CH1073-67J19.1-RELATED"/>
    <property type="match status" value="1"/>
</dbReference>
<feature type="domain" description="Thiaminase-2/PQQC" evidence="9">
    <location>
        <begin position="8"/>
        <end position="218"/>
    </location>
</feature>
<dbReference type="InterPro" id="IPR016084">
    <property type="entry name" value="Haem_Oase-like_multi-hlx"/>
</dbReference>
<evidence type="ECO:0000256" key="6">
    <source>
        <dbReference type="ARBA" id="ARBA00013647"/>
    </source>
</evidence>
<comment type="pathway">
    <text evidence="2">Cofactor biosynthesis; thiamine diphosphate biosynthesis.</text>
</comment>
<dbReference type="SUPFAM" id="SSF48613">
    <property type="entry name" value="Heme oxygenase-like"/>
    <property type="match status" value="1"/>
</dbReference>
<reference evidence="10 11" key="1">
    <citation type="submission" date="2024-07" db="EMBL/GenBank/DDBJ databases">
        <authorList>
            <person name="Yun M."/>
        </authorList>
    </citation>
    <scope>NUCLEOTIDE SEQUENCE [LARGE SCALE GENOMIC DNA]</scope>
    <source>
        <strain evidence="10 11">MS01</strain>
    </source>
</reference>
<dbReference type="EC" id="3.5.99.2" evidence="5"/>
<evidence type="ECO:0000313" key="10">
    <source>
        <dbReference type="EMBL" id="MEX0380746.1"/>
    </source>
</evidence>
<organism evidence="10 11">
    <name type="scientific">Leuconostoc aquikimchii</name>
    <dbReference type="NCBI Taxonomy" id="3236804"/>
    <lineage>
        <taxon>Bacteria</taxon>
        <taxon>Bacillati</taxon>
        <taxon>Bacillota</taxon>
        <taxon>Bacilli</taxon>
        <taxon>Lactobacillales</taxon>
        <taxon>Lactobacillaceae</taxon>
        <taxon>Leuconostoc</taxon>
    </lineage>
</organism>
<keyword evidence="11" id="KW-1185">Reference proteome</keyword>
<comment type="similarity">
    <text evidence="3">Belongs to the TenA family.</text>
</comment>
<evidence type="ECO:0000256" key="4">
    <source>
        <dbReference type="ARBA" id="ARBA00011881"/>
    </source>
</evidence>
<evidence type="ECO:0000256" key="7">
    <source>
        <dbReference type="ARBA" id="ARBA00022977"/>
    </source>
</evidence>
<name>A0ABV3S325_9LACO</name>